<accession>A0A8T9CFF4</accession>
<reference evidence="1 2" key="1">
    <citation type="submission" date="2018-05" db="EMBL/GenBank/DDBJ databases">
        <title>Genome sequencing and assembly of the regulated plant pathogen Lachnellula willkommii and related sister species for the development of diagnostic species identification markers.</title>
        <authorList>
            <person name="Giroux E."/>
            <person name="Bilodeau G."/>
        </authorList>
    </citation>
    <scope>NUCLEOTIDE SEQUENCE [LARGE SCALE GENOMIC DNA]</scope>
    <source>
        <strain evidence="1 2">CBS 268.59</strain>
    </source>
</reference>
<dbReference type="SUPFAM" id="SSF88697">
    <property type="entry name" value="PUA domain-like"/>
    <property type="match status" value="1"/>
</dbReference>
<dbReference type="InterPro" id="IPR015947">
    <property type="entry name" value="PUA-like_sf"/>
</dbReference>
<proteinExistence type="predicted"/>
<gene>
    <name evidence="1" type="ORF">LSUE1_G002731</name>
</gene>
<dbReference type="OrthoDB" id="2149705at2759"/>
<dbReference type="EMBL" id="QGMK01000097">
    <property type="protein sequence ID" value="TVY84298.1"/>
    <property type="molecule type" value="Genomic_DNA"/>
</dbReference>
<sequence length="145" mass="16573">MKNEKAAATDVILSIRDPFMQQMIDGEKIYEFRPYRMQSPVVRIWFYRVAPLSRVEYVCEIEPAVVREDVDPKFSGNGTETKETNKGKIKPEFAYKILSVYKLNAPITLVALKKDHGVGGAPQGMVYTPSSILESVEWKCQTRLR</sequence>
<comment type="caution">
    <text evidence="1">The sequence shown here is derived from an EMBL/GenBank/DDBJ whole genome shotgun (WGS) entry which is preliminary data.</text>
</comment>
<name>A0A8T9CFF4_9HELO</name>
<keyword evidence="2" id="KW-1185">Reference proteome</keyword>
<dbReference type="Proteomes" id="UP000469558">
    <property type="component" value="Unassembled WGS sequence"/>
</dbReference>
<protein>
    <submittedName>
        <fullName evidence="1">Uncharacterized protein</fullName>
    </submittedName>
</protein>
<dbReference type="AlphaFoldDB" id="A0A8T9CFF4"/>
<evidence type="ECO:0000313" key="2">
    <source>
        <dbReference type="Proteomes" id="UP000469558"/>
    </source>
</evidence>
<evidence type="ECO:0000313" key="1">
    <source>
        <dbReference type="EMBL" id="TVY84298.1"/>
    </source>
</evidence>
<organism evidence="1 2">
    <name type="scientific">Lachnellula suecica</name>
    <dbReference type="NCBI Taxonomy" id="602035"/>
    <lineage>
        <taxon>Eukaryota</taxon>
        <taxon>Fungi</taxon>
        <taxon>Dikarya</taxon>
        <taxon>Ascomycota</taxon>
        <taxon>Pezizomycotina</taxon>
        <taxon>Leotiomycetes</taxon>
        <taxon>Helotiales</taxon>
        <taxon>Lachnaceae</taxon>
        <taxon>Lachnellula</taxon>
    </lineage>
</organism>